<dbReference type="SMART" id="SM00060">
    <property type="entry name" value="FN3"/>
    <property type="match status" value="1"/>
</dbReference>
<dbReference type="InterPro" id="IPR013783">
    <property type="entry name" value="Ig-like_fold"/>
</dbReference>
<feature type="region of interest" description="Disordered" evidence="1">
    <location>
        <begin position="55"/>
        <end position="114"/>
    </location>
</feature>
<evidence type="ECO:0000259" key="3">
    <source>
        <dbReference type="PROSITE" id="PS50853"/>
    </source>
</evidence>
<dbReference type="PROSITE" id="PS50853">
    <property type="entry name" value="FN3"/>
    <property type="match status" value="1"/>
</dbReference>
<dbReference type="InterPro" id="IPR003961">
    <property type="entry name" value="FN3_dom"/>
</dbReference>
<keyword evidence="2" id="KW-0472">Membrane</keyword>
<dbReference type="Proteomes" id="UP001178461">
    <property type="component" value="Chromosome 16"/>
</dbReference>
<evidence type="ECO:0000256" key="1">
    <source>
        <dbReference type="SAM" id="MobiDB-lite"/>
    </source>
</evidence>
<reference evidence="4" key="1">
    <citation type="submission" date="2022-12" db="EMBL/GenBank/DDBJ databases">
        <authorList>
            <person name="Alioto T."/>
            <person name="Alioto T."/>
            <person name="Gomez Garrido J."/>
        </authorList>
    </citation>
    <scope>NUCLEOTIDE SEQUENCE</scope>
</reference>
<dbReference type="SUPFAM" id="SSF49265">
    <property type="entry name" value="Fibronectin type III"/>
    <property type="match status" value="1"/>
</dbReference>
<feature type="domain" description="Fibronectin type-III" evidence="3">
    <location>
        <begin position="156"/>
        <end position="246"/>
    </location>
</feature>
<dbReference type="InterPro" id="IPR036116">
    <property type="entry name" value="FN3_sf"/>
</dbReference>
<gene>
    <name evidence="4" type="ORF">PODLI_1B043190</name>
</gene>
<dbReference type="Pfam" id="PF00041">
    <property type="entry name" value="fn3"/>
    <property type="match status" value="1"/>
</dbReference>
<organism evidence="4 5">
    <name type="scientific">Podarcis lilfordi</name>
    <name type="common">Lilford's wall lizard</name>
    <dbReference type="NCBI Taxonomy" id="74358"/>
    <lineage>
        <taxon>Eukaryota</taxon>
        <taxon>Metazoa</taxon>
        <taxon>Chordata</taxon>
        <taxon>Craniata</taxon>
        <taxon>Vertebrata</taxon>
        <taxon>Euteleostomi</taxon>
        <taxon>Lepidosauria</taxon>
        <taxon>Squamata</taxon>
        <taxon>Bifurcata</taxon>
        <taxon>Unidentata</taxon>
        <taxon>Episquamata</taxon>
        <taxon>Laterata</taxon>
        <taxon>Lacertibaenia</taxon>
        <taxon>Lacertidae</taxon>
        <taxon>Podarcis</taxon>
    </lineage>
</organism>
<proteinExistence type="predicted"/>
<dbReference type="Gene3D" id="2.60.40.10">
    <property type="entry name" value="Immunoglobulins"/>
    <property type="match status" value="1"/>
</dbReference>
<protein>
    <submittedName>
        <fullName evidence="4">C-terminal</fullName>
    </submittedName>
</protein>
<keyword evidence="2" id="KW-1133">Transmembrane helix</keyword>
<dbReference type="AlphaFoldDB" id="A0AA35LKZ3"/>
<evidence type="ECO:0000313" key="4">
    <source>
        <dbReference type="EMBL" id="CAI5798210.1"/>
    </source>
</evidence>
<keyword evidence="2" id="KW-0812">Transmembrane</keyword>
<accession>A0AA35LKZ3</accession>
<feature type="region of interest" description="Disordered" evidence="1">
    <location>
        <begin position="289"/>
        <end position="319"/>
    </location>
</feature>
<name>A0AA35LKZ3_9SAUR</name>
<dbReference type="CDD" id="cd00063">
    <property type="entry name" value="FN3"/>
    <property type="match status" value="1"/>
</dbReference>
<feature type="transmembrane region" description="Helical" evidence="2">
    <location>
        <begin position="258"/>
        <end position="282"/>
    </location>
</feature>
<evidence type="ECO:0000256" key="2">
    <source>
        <dbReference type="SAM" id="Phobius"/>
    </source>
</evidence>
<keyword evidence="5" id="KW-1185">Reference proteome</keyword>
<evidence type="ECO:0000313" key="5">
    <source>
        <dbReference type="Proteomes" id="UP001178461"/>
    </source>
</evidence>
<sequence length="319" mass="34673">MPLPLSGMSILNQFAHQPKADIHYPGAMQIPGLFLVAAWILTLCPQASPTSMGHPLPVPLKENPLFPHPSGSNAPAVSKDRTSSPAPVKPSLDYPDNQHYDDYDYPLTSEPQTPGLPQPTHHLCKYNPCQHLQVPCAELSRASGCLCPGVTGPDVPPEPPRLQMVHTSEVGASMHWCAPSSTVQEYRLHYQLVGEDFLTGPALNNTFRLAAVSGLLPDHEYLFCIVASNRAGSSPTDDGTRQHGPCRLIRTPAHQMPYAYIAAGLAATLILVVISALAWHFCVRNRRKHPHRGSMDNILDAEPGLDGAANSSFRSEEQL</sequence>
<dbReference type="EMBL" id="OX395143">
    <property type="protein sequence ID" value="CAI5798210.1"/>
    <property type="molecule type" value="Genomic_DNA"/>
</dbReference>